<dbReference type="SUPFAM" id="SSF52200">
    <property type="entry name" value="Toll/Interleukin receptor TIR domain"/>
    <property type="match status" value="1"/>
</dbReference>
<dbReference type="PANTHER" id="PTHR11017">
    <property type="entry name" value="LEUCINE-RICH REPEAT-CONTAINING PROTEIN"/>
    <property type="match status" value="1"/>
</dbReference>
<evidence type="ECO:0000256" key="1">
    <source>
        <dbReference type="ARBA" id="ARBA00022614"/>
    </source>
</evidence>
<reference evidence="6" key="1">
    <citation type="submission" date="2023-03" db="EMBL/GenBank/DDBJ databases">
        <title>Chromosome-scale reference genome and RAD-based genetic map of yellow starthistle (Centaurea solstitialis) reveal putative structural variation and QTLs associated with invader traits.</title>
        <authorList>
            <person name="Reatini B."/>
            <person name="Cang F.A."/>
            <person name="Jiang Q."/>
            <person name="Mckibben M.T.W."/>
            <person name="Barker M.S."/>
            <person name="Rieseberg L.H."/>
            <person name="Dlugosch K.M."/>
        </authorList>
    </citation>
    <scope>NUCLEOTIDE SEQUENCE</scope>
    <source>
        <strain evidence="6">CAN-66</strain>
        <tissue evidence="6">Leaf</tissue>
    </source>
</reference>
<dbReference type="AlphaFoldDB" id="A0AA38TLE4"/>
<dbReference type="InterPro" id="IPR058546">
    <property type="entry name" value="RPS4B/Roq1-like_LRR"/>
</dbReference>
<dbReference type="InterPro" id="IPR044974">
    <property type="entry name" value="Disease_R_plants"/>
</dbReference>
<evidence type="ECO:0000256" key="3">
    <source>
        <dbReference type="ARBA" id="ARBA00022821"/>
    </source>
</evidence>
<evidence type="ECO:0000259" key="5">
    <source>
        <dbReference type="PROSITE" id="PS50104"/>
    </source>
</evidence>
<dbReference type="InterPro" id="IPR032675">
    <property type="entry name" value="LRR_dom_sf"/>
</dbReference>
<dbReference type="EMBL" id="JARYMX010000003">
    <property type="protein sequence ID" value="KAJ9556171.1"/>
    <property type="molecule type" value="Genomic_DNA"/>
</dbReference>
<dbReference type="SMART" id="SM00255">
    <property type="entry name" value="TIR"/>
    <property type="match status" value="1"/>
</dbReference>
<comment type="caution">
    <text evidence="6">The sequence shown here is derived from an EMBL/GenBank/DDBJ whole genome shotgun (WGS) entry which is preliminary data.</text>
</comment>
<dbReference type="GO" id="GO:0006952">
    <property type="term" value="P:defense response"/>
    <property type="evidence" value="ECO:0007669"/>
    <property type="project" value="InterPro"/>
</dbReference>
<dbReference type="Gene3D" id="3.40.50.10140">
    <property type="entry name" value="Toll/interleukin-1 receptor homology (TIR) domain"/>
    <property type="match status" value="1"/>
</dbReference>
<dbReference type="InterPro" id="IPR027417">
    <property type="entry name" value="P-loop_NTPase"/>
</dbReference>
<keyword evidence="4" id="KW-0520">NAD</keyword>
<name>A0AA38TLE4_9ASTR</name>
<dbReference type="Gene3D" id="1.10.8.430">
    <property type="entry name" value="Helical domain of apoptotic protease-activating factors"/>
    <property type="match status" value="1"/>
</dbReference>
<protein>
    <recommendedName>
        <fullName evidence="5">TIR domain-containing protein</fullName>
    </recommendedName>
</protein>
<evidence type="ECO:0000313" key="6">
    <source>
        <dbReference type="EMBL" id="KAJ9556171.1"/>
    </source>
</evidence>
<dbReference type="Gene3D" id="3.40.50.300">
    <property type="entry name" value="P-loop containing nucleotide triphosphate hydrolases"/>
    <property type="match status" value="1"/>
</dbReference>
<organism evidence="6 7">
    <name type="scientific">Centaurea solstitialis</name>
    <name type="common">yellow star-thistle</name>
    <dbReference type="NCBI Taxonomy" id="347529"/>
    <lineage>
        <taxon>Eukaryota</taxon>
        <taxon>Viridiplantae</taxon>
        <taxon>Streptophyta</taxon>
        <taxon>Embryophyta</taxon>
        <taxon>Tracheophyta</taxon>
        <taxon>Spermatophyta</taxon>
        <taxon>Magnoliopsida</taxon>
        <taxon>eudicotyledons</taxon>
        <taxon>Gunneridae</taxon>
        <taxon>Pentapetalae</taxon>
        <taxon>asterids</taxon>
        <taxon>campanulids</taxon>
        <taxon>Asterales</taxon>
        <taxon>Asteraceae</taxon>
        <taxon>Carduoideae</taxon>
        <taxon>Cardueae</taxon>
        <taxon>Centaureinae</taxon>
        <taxon>Centaurea</taxon>
    </lineage>
</organism>
<dbReference type="InterPro" id="IPR042197">
    <property type="entry name" value="Apaf_helical"/>
</dbReference>
<keyword evidence="1" id="KW-0433">Leucine-rich repeat</keyword>
<dbReference type="SUPFAM" id="SSF52540">
    <property type="entry name" value="P-loop containing nucleoside triphosphate hydrolases"/>
    <property type="match status" value="1"/>
</dbReference>
<dbReference type="InterPro" id="IPR035897">
    <property type="entry name" value="Toll_tir_struct_dom_sf"/>
</dbReference>
<dbReference type="Proteomes" id="UP001172457">
    <property type="component" value="Chromosome 3"/>
</dbReference>
<evidence type="ECO:0000256" key="4">
    <source>
        <dbReference type="ARBA" id="ARBA00023027"/>
    </source>
</evidence>
<sequence length="1081" mass="122990">MASSSSSFHSTPLTSWKYDVFLSFRGTDTRNTIVDHLYSALVQQGIDTFKDDQELPRGETIRPSLLNAIEGSQIAVVVFSENYADSSWCLQELEHIMKCKDERRQIVIPIFYRIDPSEVRKQEKKYGEAFAQYEAEKKDVESWRKALSDAGNLSGLVAEGPETIFIKEIVSTVSKRLCVPISSDDEDLVGIKDRLQALKSMLAIDSQGVLMVGIWGLGGGGKTTLASAVYNEISSKFDGCCFLKNVREESSKHGLENLQKEILSCVLKQKKEELYGDVRMLIKSRLRRKKVLLVLDDVDDADQLEALAGSHDWFNEGSRVIITTRDQHLLNIQQVNVICNISLLNDEEALKLFCKHALRRGNCIEDFDILSKKVVSYARGLPLALKVMGSLLSDKDRSEWVSALARLKDIPEDDIMERLKLSYDKLKPLEKKLFLDIACFFRGTTMYYVNPWEILEACGLHPKIGVRTLIEKALITVTEGKFDMHDLIQEMGHYIVRGNNPQNPEKHSRVWRLEDAVKICATPTGASMENHSIEALEVGPTSEVLVPLSFPQAVANMKELRWISCDQFPATSLSRNFQSTRLSYLQLRLSNLKQLWRGDTSIKTTPCATFSSGKLLSGKSLQSHLPVENLVSTPDFQGLPCLERIRLADCSKLKHIHPSISYHEKLVSVDMSRCTSLKTFPPISGMKKLETLILSKCRQLCNFPEIHTNMENMVELSFQGTGIKVVPSSIGQYCINLISLDLSDCRRLKSIECNFHLLKHLKELNLGWCHKLKVLEQGSMKFLGFSPSLRKLSLCCCKWINGDISSLLCELSNLQVLDLSWNDFSRLHCSFLQLRSLKALSLSYCKNLVELPELPESIAVLEALRCDKLKVVDLPTNLRRLWRISLSLKVYRCDVGRKVQSMLQENAIKEDYSISLTFYDAPDMPRGNFTMLELPRNWYNEFSGFLICIHVNWYYKKGVITIKDVMGRENEDVIEVSDGTSHHDWGSIICYIYISFGSLRHTSWWKSKHTTISFSIERHAILKVELVPRRSKGNSTERVKDTTSFSEFFDTEPIKVKRDSESCIEIQWDHGDQVITDLLYS</sequence>
<evidence type="ECO:0000256" key="2">
    <source>
        <dbReference type="ARBA" id="ARBA00022737"/>
    </source>
</evidence>
<gene>
    <name evidence="6" type="ORF">OSB04_010785</name>
</gene>
<feature type="domain" description="TIR" evidence="5">
    <location>
        <begin position="16"/>
        <end position="177"/>
    </location>
</feature>
<dbReference type="GO" id="GO:0043531">
    <property type="term" value="F:ADP binding"/>
    <property type="evidence" value="ECO:0007669"/>
    <property type="project" value="InterPro"/>
</dbReference>
<dbReference type="Pfam" id="PF00931">
    <property type="entry name" value="NB-ARC"/>
    <property type="match status" value="1"/>
</dbReference>
<dbReference type="Pfam" id="PF23282">
    <property type="entry name" value="WHD_ROQ1"/>
    <property type="match status" value="1"/>
</dbReference>
<dbReference type="PRINTS" id="PR00364">
    <property type="entry name" value="DISEASERSIST"/>
</dbReference>
<evidence type="ECO:0000313" key="7">
    <source>
        <dbReference type="Proteomes" id="UP001172457"/>
    </source>
</evidence>
<dbReference type="Pfam" id="PF01582">
    <property type="entry name" value="TIR"/>
    <property type="match status" value="1"/>
</dbReference>
<keyword evidence="7" id="KW-1185">Reference proteome</keyword>
<dbReference type="Gene3D" id="3.80.10.10">
    <property type="entry name" value="Ribonuclease Inhibitor"/>
    <property type="match status" value="2"/>
</dbReference>
<dbReference type="Pfam" id="PF23286">
    <property type="entry name" value="LRR_13"/>
    <property type="match status" value="1"/>
</dbReference>
<dbReference type="PANTHER" id="PTHR11017:SF271">
    <property type="entry name" value="DISEASE RESISTANCE PROTEIN (TIR-NBS-LRR CLASS) FAMILY"/>
    <property type="match status" value="1"/>
</dbReference>
<dbReference type="FunFam" id="3.40.50.10140:FF:000007">
    <property type="entry name" value="Disease resistance protein (TIR-NBS-LRR class)"/>
    <property type="match status" value="1"/>
</dbReference>
<dbReference type="InterPro" id="IPR000157">
    <property type="entry name" value="TIR_dom"/>
</dbReference>
<dbReference type="PROSITE" id="PS50104">
    <property type="entry name" value="TIR"/>
    <property type="match status" value="1"/>
</dbReference>
<dbReference type="SUPFAM" id="SSF52058">
    <property type="entry name" value="L domain-like"/>
    <property type="match status" value="1"/>
</dbReference>
<proteinExistence type="predicted"/>
<dbReference type="GO" id="GO:0007165">
    <property type="term" value="P:signal transduction"/>
    <property type="evidence" value="ECO:0007669"/>
    <property type="project" value="InterPro"/>
</dbReference>
<keyword evidence="2" id="KW-0677">Repeat</keyword>
<accession>A0AA38TLE4</accession>
<keyword evidence="3" id="KW-0611">Plant defense</keyword>
<dbReference type="InterPro" id="IPR058192">
    <property type="entry name" value="WHD_ROQ1-like"/>
</dbReference>
<dbReference type="InterPro" id="IPR002182">
    <property type="entry name" value="NB-ARC"/>
</dbReference>